<dbReference type="AlphaFoldDB" id="A0A9Q4KVD2"/>
<dbReference type="InterPro" id="IPR000836">
    <property type="entry name" value="PRTase_dom"/>
</dbReference>
<comment type="similarity">
    <text evidence="4">Belongs to the purine/pyrimidine phosphoribosyltransferase family. GfcR subfamily.</text>
</comment>
<feature type="domain" description="Phosphoribosyltransferase" evidence="5">
    <location>
        <begin position="96"/>
        <end position="192"/>
    </location>
</feature>
<protein>
    <recommendedName>
        <fullName evidence="4">Transcriptional regulator GfcR</fullName>
    </recommendedName>
</protein>
<keyword evidence="3 4" id="KW-0804">Transcription</keyword>
<dbReference type="InterPro" id="IPR029057">
    <property type="entry name" value="PRTase-like"/>
</dbReference>
<keyword evidence="7" id="KW-1185">Reference proteome</keyword>
<dbReference type="InterPro" id="IPR022854">
    <property type="entry name" value="GfcR-like"/>
</dbReference>
<dbReference type="GO" id="GO:0006222">
    <property type="term" value="P:UMP biosynthetic process"/>
    <property type="evidence" value="ECO:0007669"/>
    <property type="project" value="TreeGrafter"/>
</dbReference>
<dbReference type="Pfam" id="PF00156">
    <property type="entry name" value="Pribosyltran"/>
    <property type="match status" value="1"/>
</dbReference>
<comment type="caution">
    <text evidence="6">The sequence shown here is derived from an EMBL/GenBank/DDBJ whole genome shotgun (WGS) entry which is preliminary data.</text>
</comment>
<organism evidence="6 7">
    <name type="scientific">Methanogenium marinum</name>
    <dbReference type="NCBI Taxonomy" id="348610"/>
    <lineage>
        <taxon>Archaea</taxon>
        <taxon>Methanobacteriati</taxon>
        <taxon>Methanobacteriota</taxon>
        <taxon>Stenosarchaea group</taxon>
        <taxon>Methanomicrobia</taxon>
        <taxon>Methanomicrobiales</taxon>
        <taxon>Methanomicrobiaceae</taxon>
        <taxon>Methanogenium</taxon>
    </lineage>
</organism>
<dbReference type="Proteomes" id="UP001143747">
    <property type="component" value="Unassembled WGS sequence"/>
</dbReference>
<keyword evidence="1 4" id="KW-0805">Transcription regulation</keyword>
<dbReference type="PANTHER" id="PTHR19278">
    <property type="entry name" value="OROTATE PHOSPHORIBOSYLTRANSFERASE"/>
    <property type="match status" value="1"/>
</dbReference>
<evidence type="ECO:0000259" key="5">
    <source>
        <dbReference type="Pfam" id="PF00156"/>
    </source>
</evidence>
<dbReference type="EMBL" id="JAKELO010000002">
    <property type="protein sequence ID" value="MDE4908220.1"/>
    <property type="molecule type" value="Genomic_DNA"/>
</dbReference>
<dbReference type="Gene3D" id="3.40.50.2020">
    <property type="match status" value="1"/>
</dbReference>
<evidence type="ECO:0000313" key="6">
    <source>
        <dbReference type="EMBL" id="MDE4908220.1"/>
    </source>
</evidence>
<dbReference type="GO" id="GO:0019856">
    <property type="term" value="P:pyrimidine nucleobase biosynthetic process"/>
    <property type="evidence" value="ECO:0007669"/>
    <property type="project" value="TreeGrafter"/>
</dbReference>
<keyword evidence="6" id="KW-0808">Transferase</keyword>
<name>A0A9Q4KVD2_9EURY</name>
<comment type="domain">
    <text evidence="4">Contains an N-terminal DNA-binding winged helix-turn-helix domain and a C-terminal regulatory domain (or effector binding domain) resembling phosphoribosyltransferase (PRT) domain.</text>
</comment>
<dbReference type="GO" id="GO:0010468">
    <property type="term" value="P:regulation of gene expression"/>
    <property type="evidence" value="ECO:0007669"/>
    <property type="project" value="UniProtKB-UniRule"/>
</dbReference>
<dbReference type="PANTHER" id="PTHR19278:SF41">
    <property type="entry name" value="PYRE-LIKE PROTEIN"/>
    <property type="match status" value="1"/>
</dbReference>
<dbReference type="CDD" id="cd06223">
    <property type="entry name" value="PRTases_typeI"/>
    <property type="match status" value="1"/>
</dbReference>
<evidence type="ECO:0000256" key="4">
    <source>
        <dbReference type="HAMAP-Rule" id="MF_01214"/>
    </source>
</evidence>
<keyword evidence="6" id="KW-0328">Glycosyltransferase</keyword>
<sequence>MSSLDELIEKAKLLLAEGHSPSQIADELSLSMETVTWLLTQQKDTEAPKDIHINWTTVGGNADMLRDAALLLLKRYYYGEADARDCELTEVPAPELVVGVAHSGIPLATIIAAEEGAQFTMYHPKKHAQGTDPIGSISGNFAQVQGRHCLVIDDVITSGNTMKDIISHLRNHGAVPEAVCVLFNKKNIKEIDGVPVFSLFQVSRID</sequence>
<reference evidence="6" key="1">
    <citation type="submission" date="2022-01" db="EMBL/GenBank/DDBJ databases">
        <title>Draft genome of Methanogenium marinum DSM 15558.</title>
        <authorList>
            <person name="Chen S.-C."/>
            <person name="You Y.-T."/>
        </authorList>
    </citation>
    <scope>NUCLEOTIDE SEQUENCE</scope>
    <source>
        <strain evidence="6">DSM 15558</strain>
    </source>
</reference>
<evidence type="ECO:0000256" key="3">
    <source>
        <dbReference type="ARBA" id="ARBA00023163"/>
    </source>
</evidence>
<dbReference type="SUPFAM" id="SSF53271">
    <property type="entry name" value="PRTase-like"/>
    <property type="match status" value="1"/>
</dbReference>
<evidence type="ECO:0000256" key="1">
    <source>
        <dbReference type="ARBA" id="ARBA00023015"/>
    </source>
</evidence>
<accession>A0A9Q4KVD2</accession>
<evidence type="ECO:0000256" key="2">
    <source>
        <dbReference type="ARBA" id="ARBA00023125"/>
    </source>
</evidence>
<proteinExistence type="inferred from homology"/>
<evidence type="ECO:0000313" key="7">
    <source>
        <dbReference type="Proteomes" id="UP001143747"/>
    </source>
</evidence>
<dbReference type="GO" id="GO:0003677">
    <property type="term" value="F:DNA binding"/>
    <property type="evidence" value="ECO:0007669"/>
    <property type="project" value="UniProtKB-UniRule"/>
</dbReference>
<dbReference type="NCBIfam" id="NF002620">
    <property type="entry name" value="PRK02277.1"/>
    <property type="match status" value="1"/>
</dbReference>
<gene>
    <name evidence="4" type="primary">gfcR</name>
    <name evidence="6" type="ORF">L0665_06305</name>
</gene>
<dbReference type="GO" id="GO:0004588">
    <property type="term" value="F:orotate phosphoribosyltransferase activity"/>
    <property type="evidence" value="ECO:0007669"/>
    <property type="project" value="TreeGrafter"/>
</dbReference>
<dbReference type="RefSeq" id="WP_274924854.1">
    <property type="nucleotide sequence ID" value="NZ_JAKELO010000002.1"/>
</dbReference>
<dbReference type="HAMAP" id="MF_01214">
    <property type="entry name" value="GfcR"/>
    <property type="match status" value="1"/>
</dbReference>
<keyword evidence="2 4" id="KW-0238">DNA-binding</keyword>